<sequence>MKSSFLPLLSLLTLAASKPTVYLIRHGEKPSSGNGLNAQGMQRAQCLRNVFGANSGYNIEAILTQDYKSDGSRKRPYDTVLPLSQDLGLKIDHSCDRDDSDCVHDKVKDLKNLNGNVLICWEHKALHDIVKALGDDDAPDYPSDRFDIIWTDPADYGEITDEYSEMCPGLDN</sequence>
<evidence type="ECO:0000313" key="2">
    <source>
        <dbReference type="EMBL" id="KAF7195022.1"/>
    </source>
</evidence>
<dbReference type="CDD" id="cd07040">
    <property type="entry name" value="HP"/>
    <property type="match status" value="1"/>
</dbReference>
<feature type="chain" id="PRO_5034331980" description="Phosphoglycerate mutase family protein" evidence="1">
    <location>
        <begin position="18"/>
        <end position="172"/>
    </location>
</feature>
<evidence type="ECO:0000256" key="1">
    <source>
        <dbReference type="SAM" id="SignalP"/>
    </source>
</evidence>
<keyword evidence="3" id="KW-1185">Reference proteome</keyword>
<dbReference type="Gene3D" id="3.40.50.1240">
    <property type="entry name" value="Phosphoglycerate mutase-like"/>
    <property type="match status" value="1"/>
</dbReference>
<comment type="caution">
    <text evidence="2">The sequence shown here is derived from an EMBL/GenBank/DDBJ whole genome shotgun (WGS) entry which is preliminary data.</text>
</comment>
<dbReference type="EMBL" id="JABCIY010000044">
    <property type="protein sequence ID" value="KAF7195022.1"/>
    <property type="molecule type" value="Genomic_DNA"/>
</dbReference>
<evidence type="ECO:0008006" key="4">
    <source>
        <dbReference type="Google" id="ProtNLM"/>
    </source>
</evidence>
<proteinExistence type="predicted"/>
<protein>
    <recommendedName>
        <fullName evidence="4">Phosphoglycerate mutase family protein</fullName>
    </recommendedName>
</protein>
<organism evidence="2 3">
    <name type="scientific">Pseudocercospora fuligena</name>
    <dbReference type="NCBI Taxonomy" id="685502"/>
    <lineage>
        <taxon>Eukaryota</taxon>
        <taxon>Fungi</taxon>
        <taxon>Dikarya</taxon>
        <taxon>Ascomycota</taxon>
        <taxon>Pezizomycotina</taxon>
        <taxon>Dothideomycetes</taxon>
        <taxon>Dothideomycetidae</taxon>
        <taxon>Mycosphaerellales</taxon>
        <taxon>Mycosphaerellaceae</taxon>
        <taxon>Pseudocercospora</taxon>
    </lineage>
</organism>
<gene>
    <name evidence="2" type="ORF">HII31_03696</name>
</gene>
<name>A0A8H6RQN0_9PEZI</name>
<evidence type="ECO:0000313" key="3">
    <source>
        <dbReference type="Proteomes" id="UP000660729"/>
    </source>
</evidence>
<reference evidence="2" key="1">
    <citation type="submission" date="2020-04" db="EMBL/GenBank/DDBJ databases">
        <title>Draft genome resource of the tomato pathogen Pseudocercospora fuligena.</title>
        <authorList>
            <person name="Zaccaron A."/>
        </authorList>
    </citation>
    <scope>NUCLEOTIDE SEQUENCE</scope>
    <source>
        <strain evidence="2">PF001</strain>
    </source>
</reference>
<accession>A0A8H6RQN0</accession>
<dbReference type="OrthoDB" id="425925at2759"/>
<dbReference type="InterPro" id="IPR029033">
    <property type="entry name" value="His_PPase_superfam"/>
</dbReference>
<dbReference type="Proteomes" id="UP000660729">
    <property type="component" value="Unassembled WGS sequence"/>
</dbReference>
<dbReference type="SUPFAM" id="SSF53254">
    <property type="entry name" value="Phosphoglycerate mutase-like"/>
    <property type="match status" value="1"/>
</dbReference>
<keyword evidence="1" id="KW-0732">Signal</keyword>
<dbReference type="AlphaFoldDB" id="A0A8H6RQN0"/>
<feature type="signal peptide" evidence="1">
    <location>
        <begin position="1"/>
        <end position="17"/>
    </location>
</feature>